<dbReference type="FunFam" id="3.20.110.10:FF:000002">
    <property type="entry name" value="alpha-mannosidase 2C1 isoform X1"/>
    <property type="match status" value="1"/>
</dbReference>
<evidence type="ECO:0000256" key="5">
    <source>
        <dbReference type="ARBA" id="ARBA00022801"/>
    </source>
</evidence>
<dbReference type="SUPFAM" id="SSF88713">
    <property type="entry name" value="Glycoside hydrolase/deacetylase"/>
    <property type="match status" value="1"/>
</dbReference>
<dbReference type="InterPro" id="IPR027291">
    <property type="entry name" value="Glyco_hydro_38_N_sf"/>
</dbReference>
<dbReference type="FunFam" id="2.70.98.30:FF:000001">
    <property type="entry name" value="alpha-mannosidase 2C1 isoform X2"/>
    <property type="match status" value="1"/>
</dbReference>
<proteinExistence type="inferred from homology"/>
<comment type="caution">
    <text evidence="10">The sequence shown here is derived from an EMBL/GenBank/DDBJ whole genome shotgun (WGS) entry which is preliminary data.</text>
</comment>
<organism evidence="10 11">
    <name type="scientific">Mycoemilia scoparia</name>
    <dbReference type="NCBI Taxonomy" id="417184"/>
    <lineage>
        <taxon>Eukaryota</taxon>
        <taxon>Fungi</taxon>
        <taxon>Fungi incertae sedis</taxon>
        <taxon>Zoopagomycota</taxon>
        <taxon>Kickxellomycotina</taxon>
        <taxon>Kickxellomycetes</taxon>
        <taxon>Kickxellales</taxon>
        <taxon>Kickxellaceae</taxon>
        <taxon>Mycoemilia</taxon>
    </lineage>
</organism>
<dbReference type="GO" id="GO:0004559">
    <property type="term" value="F:alpha-mannosidase activity"/>
    <property type="evidence" value="ECO:0007669"/>
    <property type="project" value="UniProtKB-EC"/>
</dbReference>
<dbReference type="SMART" id="SM00872">
    <property type="entry name" value="Alpha-mann_mid"/>
    <property type="match status" value="1"/>
</dbReference>
<dbReference type="FunFam" id="1.20.1270.50:FF:000004">
    <property type="entry name" value="alpha-mannosidase 2C1 isoform X1"/>
    <property type="match status" value="1"/>
</dbReference>
<dbReference type="InterPro" id="IPR011330">
    <property type="entry name" value="Glyco_hydro/deAcase_b/a-brl"/>
</dbReference>
<dbReference type="GO" id="GO:0000329">
    <property type="term" value="C:fungal-type vacuole membrane"/>
    <property type="evidence" value="ECO:0007669"/>
    <property type="project" value="TreeGrafter"/>
</dbReference>
<keyword evidence="4" id="KW-0479">Metal-binding</keyword>
<keyword evidence="6 10" id="KW-0326">Glycosidase</keyword>
<dbReference type="InterPro" id="IPR011013">
    <property type="entry name" value="Gal_mutarotase_sf_dom"/>
</dbReference>
<comment type="function">
    <text evidence="7">Degrades free oligosaccharides in the vacuole.</text>
</comment>
<gene>
    <name evidence="10" type="primary">AMS1</name>
    <name evidence="10" type="ORF">H4219_000424</name>
</gene>
<comment type="catalytic activity">
    <reaction evidence="1">
        <text>Hydrolysis of terminal, non-reducing alpha-D-mannose residues in alpha-D-mannosides.</text>
        <dbReference type="EC" id="3.2.1.24"/>
    </reaction>
</comment>
<dbReference type="InterPro" id="IPR011682">
    <property type="entry name" value="Glyco_hydro_38_C"/>
</dbReference>
<dbReference type="InterPro" id="IPR015341">
    <property type="entry name" value="Glyco_hydro_38_cen"/>
</dbReference>
<evidence type="ECO:0000259" key="9">
    <source>
        <dbReference type="SMART" id="SM00872"/>
    </source>
</evidence>
<comment type="similarity">
    <text evidence="2">Belongs to the glycosyl hydrolase 38 family.</text>
</comment>
<evidence type="ECO:0000256" key="3">
    <source>
        <dbReference type="ARBA" id="ARBA00012752"/>
    </source>
</evidence>
<dbReference type="Pfam" id="PF17677">
    <property type="entry name" value="Glyco_hydro38C2"/>
    <property type="match status" value="1"/>
</dbReference>
<dbReference type="OrthoDB" id="10261055at2759"/>
<dbReference type="PANTHER" id="PTHR46017">
    <property type="entry name" value="ALPHA-MANNOSIDASE 2C1"/>
    <property type="match status" value="1"/>
</dbReference>
<evidence type="ECO:0000256" key="1">
    <source>
        <dbReference type="ARBA" id="ARBA00000365"/>
    </source>
</evidence>
<dbReference type="InterPro" id="IPR037094">
    <property type="entry name" value="Glyco_hydro_38_cen_sf"/>
</dbReference>
<dbReference type="Pfam" id="PF07748">
    <property type="entry name" value="Glyco_hydro_38C"/>
    <property type="match status" value="1"/>
</dbReference>
<evidence type="ECO:0000256" key="8">
    <source>
        <dbReference type="ARBA" id="ARBA00071615"/>
    </source>
</evidence>
<dbReference type="GO" id="GO:0030246">
    <property type="term" value="F:carbohydrate binding"/>
    <property type="evidence" value="ECO:0007669"/>
    <property type="project" value="InterPro"/>
</dbReference>
<name>A0A9W8ABU3_9FUNG</name>
<evidence type="ECO:0000256" key="2">
    <source>
        <dbReference type="ARBA" id="ARBA00009792"/>
    </source>
</evidence>
<accession>A0A9W8ABU3</accession>
<dbReference type="GO" id="GO:0009313">
    <property type="term" value="P:oligosaccharide catabolic process"/>
    <property type="evidence" value="ECO:0007669"/>
    <property type="project" value="TreeGrafter"/>
</dbReference>
<dbReference type="Gene3D" id="2.70.98.30">
    <property type="entry name" value="Golgi alpha-mannosidase II, domain 4"/>
    <property type="match status" value="1"/>
</dbReference>
<evidence type="ECO:0000256" key="4">
    <source>
        <dbReference type="ARBA" id="ARBA00022723"/>
    </source>
</evidence>
<sequence>MEHHMSYFQKHRGITNSRINNFVADGMWCGVNLNSILHKTSTSDSPYVKLKKWSAPGLERPTFAEATSQEFEPAKVGDSFGPSWSTHWLHVTLEIPKELDGWVGNEIQFQFNPNCESMIWTEDGRVVQGLAGGMRVHYPITKKATANEPTRKFYIEVACNGLFGNGLGGDINPPNPNRTFTLSQAELVAVDREALNLLHDFNLIRRMSQELPRESPRSWQALKACNDIVNAFDKDHPEESVKAGRAIAAEYLSVKGGEGNHKITAIGNCHIDTAWLWPYDETKRKIARSWSTQLNHLDEYPDFMFAASQAQQFEWLKEYYPELFVRVVEKAKTGRFIPVGATWVEMDCNIPSGESLSRQFLLGQRFFEQHFGERSKIFWLPDTFGYSSQLPQIVRLSDAKYFFTQKLSWNNINVFPHTTFRWVGLDGSWILSHMSPTETYTASVHVDEVLRNVSKHKDIGYTNESLLLYGVGDGGGGPMEDHIERAIRLKDLDGMPQVKHGHPQDFYEHVEKNAKELVSWKGELYFELHRGTYTSQSNNKKWNRESEFLLRDSELLSVVAKHYRNADGSSLFDAHAYPHEEFTRLWKLVCLNQFHDVIPGSSIEMVYRDSDKMYEDILTSARAIRSKAIQSILGDGGASDSHDSVVVINTCGWDRNEVVAVPLPPGVSNIAQYSAIPKDNFHSMTNAYLSSDASESCTSLGYVVATNVQGTSIKPIGFENQTEVIPVDAYQSKDGKAYVLENLYIKATFDQCGRLVSLIDRRVEREVLAGRSNQLQIYDDQPIFWDAWDIEIYHLEKYRNIESSVVVSILESGPLVATLKVDTKISDKSQLTQYISLSATSPRLDFSNEVDWHEAHKCLKVEFTWDITNDFATYETQYGYIQRPTHRNTSWDMAKFEVCGHKFADLSEYGYGVALLNDSKYGYSTEGNVMRLNLLRSPKSPDEHCDMGRHLFRYAVYPHIGSFNESDVVPEAYKFNVPMIACPVSRKTANHFDSNGVQKPMEPFFRIAPASSSSPSSSKNRNGDKDSVTNVVMDCIKQSEDDPNTIVVRMYEAYGGRVNVHLVSNLSIKKAVFCNILEDPMASPDGYEVSNSSDKKIENIYNEETNSIPIFFKPFQVVSVKLQLSV</sequence>
<dbReference type="InterPro" id="IPR028995">
    <property type="entry name" value="Glyco_hydro_57/38_cen_sf"/>
</dbReference>
<dbReference type="Pfam" id="PF22907">
    <property type="entry name" value="Ams1-like_1st"/>
    <property type="match status" value="1"/>
</dbReference>
<dbReference type="InterPro" id="IPR000602">
    <property type="entry name" value="Glyco_hydro_38_N"/>
</dbReference>
<dbReference type="InterPro" id="IPR054723">
    <property type="entry name" value="Ams1-like_N"/>
</dbReference>
<dbReference type="GO" id="GO:0046872">
    <property type="term" value="F:metal ion binding"/>
    <property type="evidence" value="ECO:0007669"/>
    <property type="project" value="UniProtKB-KW"/>
</dbReference>
<dbReference type="SUPFAM" id="SSF74650">
    <property type="entry name" value="Galactose mutarotase-like"/>
    <property type="match status" value="1"/>
</dbReference>
<dbReference type="GO" id="GO:0006013">
    <property type="term" value="P:mannose metabolic process"/>
    <property type="evidence" value="ECO:0007669"/>
    <property type="project" value="InterPro"/>
</dbReference>
<feature type="domain" description="Glycoside hydrolase family 38 central" evidence="9">
    <location>
        <begin position="527"/>
        <end position="614"/>
    </location>
</feature>
<evidence type="ECO:0000256" key="6">
    <source>
        <dbReference type="ARBA" id="ARBA00023295"/>
    </source>
</evidence>
<dbReference type="Gene3D" id="1.20.1270.50">
    <property type="entry name" value="Glycoside hydrolase family 38, central domain"/>
    <property type="match status" value="1"/>
</dbReference>
<reference evidence="10" key="1">
    <citation type="submission" date="2022-07" db="EMBL/GenBank/DDBJ databases">
        <title>Phylogenomic reconstructions and comparative analyses of Kickxellomycotina fungi.</title>
        <authorList>
            <person name="Reynolds N.K."/>
            <person name="Stajich J.E."/>
            <person name="Barry K."/>
            <person name="Grigoriev I.V."/>
            <person name="Crous P."/>
            <person name="Smith M.E."/>
        </authorList>
    </citation>
    <scope>NUCLEOTIDE SEQUENCE</scope>
    <source>
        <strain evidence="10">NBRC 100468</strain>
    </source>
</reference>
<protein>
    <recommendedName>
        <fullName evidence="8">Alpha-mannosidase</fullName>
        <ecNumber evidence="3">3.2.1.24</ecNumber>
    </recommendedName>
</protein>
<dbReference type="SUPFAM" id="SSF88688">
    <property type="entry name" value="Families 57/38 glycoside transferase middle domain"/>
    <property type="match status" value="1"/>
</dbReference>
<dbReference type="InterPro" id="IPR041147">
    <property type="entry name" value="GH38_C"/>
</dbReference>
<evidence type="ECO:0000256" key="7">
    <source>
        <dbReference type="ARBA" id="ARBA00054985"/>
    </source>
</evidence>
<dbReference type="Gene3D" id="3.20.110.10">
    <property type="entry name" value="Glycoside hydrolase 38, N terminal domain"/>
    <property type="match status" value="1"/>
</dbReference>
<dbReference type="EMBL" id="JANBPU010000003">
    <property type="protein sequence ID" value="KAJ1921691.1"/>
    <property type="molecule type" value="Genomic_DNA"/>
</dbReference>
<dbReference type="PANTHER" id="PTHR46017:SF1">
    <property type="entry name" value="ALPHA-MANNOSIDASE 2C1"/>
    <property type="match status" value="1"/>
</dbReference>
<keyword evidence="11" id="KW-1185">Reference proteome</keyword>
<dbReference type="EC" id="3.2.1.24" evidence="3"/>
<dbReference type="Pfam" id="PF01074">
    <property type="entry name" value="Glyco_hydro_38N"/>
    <property type="match status" value="1"/>
</dbReference>
<dbReference type="Pfam" id="PF09261">
    <property type="entry name" value="Alpha-mann_mid"/>
    <property type="match status" value="1"/>
</dbReference>
<keyword evidence="5 10" id="KW-0378">Hydrolase</keyword>
<evidence type="ECO:0000313" key="10">
    <source>
        <dbReference type="EMBL" id="KAJ1921691.1"/>
    </source>
</evidence>
<evidence type="ECO:0000313" key="11">
    <source>
        <dbReference type="Proteomes" id="UP001150538"/>
    </source>
</evidence>
<dbReference type="AlphaFoldDB" id="A0A9W8ABU3"/>
<dbReference type="Proteomes" id="UP001150538">
    <property type="component" value="Unassembled WGS sequence"/>
</dbReference>